<sequence length="135" mass="15095">MAPPGTSIQSQPRLLRRQNEKNPPLPQLSTAPGAAAAADDDNNDNDNSNGENNWLTKYTCQPTSQCTPCTTDEYGASYCQNHGLKQPVLCAWNDNVPNQFRDSHQLPKYLPCTADTGSNFNESLDLEKRNYFRFQ</sequence>
<name>A0ACC1HS79_9FUNG</name>
<evidence type="ECO:0000313" key="2">
    <source>
        <dbReference type="Proteomes" id="UP001145114"/>
    </source>
</evidence>
<comment type="caution">
    <text evidence="1">The sequence shown here is derived from an EMBL/GenBank/DDBJ whole genome shotgun (WGS) entry which is preliminary data.</text>
</comment>
<protein>
    <submittedName>
        <fullName evidence="1">Uncharacterized protein</fullName>
    </submittedName>
</protein>
<accession>A0ACC1HS79</accession>
<organism evidence="1 2">
    <name type="scientific">Spiromyces aspiralis</name>
    <dbReference type="NCBI Taxonomy" id="68401"/>
    <lineage>
        <taxon>Eukaryota</taxon>
        <taxon>Fungi</taxon>
        <taxon>Fungi incertae sedis</taxon>
        <taxon>Zoopagomycota</taxon>
        <taxon>Kickxellomycotina</taxon>
        <taxon>Kickxellomycetes</taxon>
        <taxon>Kickxellales</taxon>
        <taxon>Kickxellaceae</taxon>
        <taxon>Spiromyces</taxon>
    </lineage>
</organism>
<dbReference type="Proteomes" id="UP001145114">
    <property type="component" value="Unassembled WGS sequence"/>
</dbReference>
<proteinExistence type="predicted"/>
<gene>
    <name evidence="1" type="ORF">EV182_003160</name>
</gene>
<evidence type="ECO:0000313" key="1">
    <source>
        <dbReference type="EMBL" id="KAJ1678885.1"/>
    </source>
</evidence>
<feature type="non-terminal residue" evidence="1">
    <location>
        <position position="135"/>
    </location>
</feature>
<keyword evidence="2" id="KW-1185">Reference proteome</keyword>
<reference evidence="1" key="1">
    <citation type="submission" date="2022-06" db="EMBL/GenBank/DDBJ databases">
        <title>Phylogenomic reconstructions and comparative analyses of Kickxellomycotina fungi.</title>
        <authorList>
            <person name="Reynolds N.K."/>
            <person name="Stajich J.E."/>
            <person name="Barry K."/>
            <person name="Grigoriev I.V."/>
            <person name="Crous P."/>
            <person name="Smith M.E."/>
        </authorList>
    </citation>
    <scope>NUCLEOTIDE SEQUENCE</scope>
    <source>
        <strain evidence="1">RSA 2271</strain>
    </source>
</reference>
<dbReference type="EMBL" id="JAMZIH010000778">
    <property type="protein sequence ID" value="KAJ1678885.1"/>
    <property type="molecule type" value="Genomic_DNA"/>
</dbReference>